<dbReference type="AlphaFoldDB" id="A0A4S8EWM6"/>
<feature type="domain" description="FAD-binding PCMH-type" evidence="1">
    <location>
        <begin position="1"/>
        <end position="163"/>
    </location>
</feature>
<dbReference type="PANTHER" id="PTHR42659:SF9">
    <property type="entry name" value="XANTHINE DEHYDROGENASE FAD-BINDING SUBUNIT XDHB-RELATED"/>
    <property type="match status" value="1"/>
</dbReference>
<dbReference type="PROSITE" id="PS51387">
    <property type="entry name" value="FAD_PCMH"/>
    <property type="match status" value="1"/>
</dbReference>
<dbReference type="OrthoDB" id="9814706at2"/>
<keyword evidence="3" id="KW-1185">Reference proteome</keyword>
<dbReference type="EMBL" id="STFG01000022">
    <property type="protein sequence ID" value="THT98244.1"/>
    <property type="molecule type" value="Genomic_DNA"/>
</dbReference>
<dbReference type="Pfam" id="PF00941">
    <property type="entry name" value="FAD_binding_5"/>
    <property type="match status" value="1"/>
</dbReference>
<sequence>MRLLTPHTPVQAQQWANDLGPAARFISGGTVVQQEWADPRLAPLDVHFIDLMGWPQTQSIALTNAGLRIGAGARLETVRTHPIVRQHAPMLCEALAQLGAPGIRRVGTLGGNLGWGVGDTCPVLLALDAQAELANGSCEALHTLLAQPVRPLMTAFWLPRHDDLAVPRTAFEKVGHRAAFSPARIRIAMRWSTSACPVLERVAAAAPGTIAHRLFTVETLCANGHDSQHAPLNLHRIRAACLESLPVDLAAIASRLIAGHSGCLP</sequence>
<dbReference type="InterPro" id="IPR051312">
    <property type="entry name" value="Diverse_Substr_Oxidored"/>
</dbReference>
<evidence type="ECO:0000313" key="3">
    <source>
        <dbReference type="Proteomes" id="UP000308917"/>
    </source>
</evidence>
<dbReference type="PANTHER" id="PTHR42659">
    <property type="entry name" value="XANTHINE DEHYDROGENASE SUBUNIT C-RELATED"/>
    <property type="match status" value="1"/>
</dbReference>
<dbReference type="GO" id="GO:0071949">
    <property type="term" value="F:FAD binding"/>
    <property type="evidence" value="ECO:0007669"/>
    <property type="project" value="InterPro"/>
</dbReference>
<evidence type="ECO:0000313" key="2">
    <source>
        <dbReference type="EMBL" id="THT98244.1"/>
    </source>
</evidence>
<dbReference type="SUPFAM" id="SSF56176">
    <property type="entry name" value="FAD-binding/transporter-associated domain-like"/>
    <property type="match status" value="1"/>
</dbReference>
<organism evidence="2 3">
    <name type="scientific">Lampropedia puyangensis</name>
    <dbReference type="NCBI Taxonomy" id="1330072"/>
    <lineage>
        <taxon>Bacteria</taxon>
        <taxon>Pseudomonadati</taxon>
        <taxon>Pseudomonadota</taxon>
        <taxon>Betaproteobacteria</taxon>
        <taxon>Burkholderiales</taxon>
        <taxon>Comamonadaceae</taxon>
        <taxon>Lampropedia</taxon>
    </lineage>
</organism>
<dbReference type="Gene3D" id="3.30.465.10">
    <property type="match status" value="1"/>
</dbReference>
<protein>
    <submittedName>
        <fullName evidence="2">Molybdopterin dehydrogenase</fullName>
    </submittedName>
</protein>
<name>A0A4S8EWM6_9BURK</name>
<dbReference type="InterPro" id="IPR002346">
    <property type="entry name" value="Mopterin_DH_FAD-bd"/>
</dbReference>
<dbReference type="InterPro" id="IPR036318">
    <property type="entry name" value="FAD-bd_PCMH-like_sf"/>
</dbReference>
<comment type="caution">
    <text evidence="2">The sequence shown here is derived from an EMBL/GenBank/DDBJ whole genome shotgun (WGS) entry which is preliminary data.</text>
</comment>
<dbReference type="InterPro" id="IPR016169">
    <property type="entry name" value="FAD-bd_PCMH_sub2"/>
</dbReference>
<gene>
    <name evidence="2" type="ORF">E9531_14685</name>
</gene>
<dbReference type="InterPro" id="IPR016166">
    <property type="entry name" value="FAD-bd_PCMH"/>
</dbReference>
<evidence type="ECO:0000259" key="1">
    <source>
        <dbReference type="PROSITE" id="PS51387"/>
    </source>
</evidence>
<accession>A0A4S8EWM6</accession>
<dbReference type="GO" id="GO:0016491">
    <property type="term" value="F:oxidoreductase activity"/>
    <property type="evidence" value="ECO:0007669"/>
    <property type="project" value="InterPro"/>
</dbReference>
<dbReference type="RefSeq" id="WP_136574528.1">
    <property type="nucleotide sequence ID" value="NZ_STFG01000022.1"/>
</dbReference>
<proteinExistence type="predicted"/>
<dbReference type="Proteomes" id="UP000308917">
    <property type="component" value="Unassembled WGS sequence"/>
</dbReference>
<reference evidence="2 3" key="1">
    <citation type="journal article" date="2015" name="Antonie Van Leeuwenhoek">
        <title>Lampropedia puyangensis sp. nov., isolated from symptomatic bark of Populus ? euramericana canker and emended description of Lampropedia hyalina (Ehrenberg 1832) Lee et al. 2004.</title>
        <authorList>
            <person name="Li Y."/>
            <person name="Wang T."/>
            <person name="Piao C.G."/>
            <person name="Wang L.F."/>
            <person name="Tian G.Z."/>
            <person name="Zhu T.H."/>
            <person name="Guo M.W."/>
        </authorList>
    </citation>
    <scope>NUCLEOTIDE SEQUENCE [LARGE SCALE GENOMIC DNA]</scope>
    <source>
        <strain evidence="2 3">2-bin</strain>
    </source>
</reference>